<proteinExistence type="predicted"/>
<gene>
    <name evidence="3" type="ORF">TraAM80_03630</name>
</gene>
<feature type="region of interest" description="Disordered" evidence="1">
    <location>
        <begin position="342"/>
        <end position="372"/>
    </location>
</feature>
<dbReference type="Proteomes" id="UP000283634">
    <property type="component" value="Unassembled WGS sequence"/>
</dbReference>
<keyword evidence="2" id="KW-1133">Transmembrane helix</keyword>
<dbReference type="GeneID" id="40327563"/>
<feature type="transmembrane region" description="Helical" evidence="2">
    <location>
        <begin position="176"/>
        <end position="197"/>
    </location>
</feature>
<dbReference type="EMBL" id="MKGL01000103">
    <property type="protein sequence ID" value="RNF06683.1"/>
    <property type="molecule type" value="Genomic_DNA"/>
</dbReference>
<reference evidence="3 4" key="1">
    <citation type="journal article" date="2018" name="BMC Genomics">
        <title>Genomic comparison of Trypanosoma conorhini and Trypanosoma rangeli to Trypanosoma cruzi strains of high and low virulence.</title>
        <authorList>
            <person name="Bradwell K.R."/>
            <person name="Koparde V.N."/>
            <person name="Matveyev A.V."/>
            <person name="Serrano M.G."/>
            <person name="Alves J.M."/>
            <person name="Parikh H."/>
            <person name="Huang B."/>
            <person name="Lee V."/>
            <person name="Espinosa-Alvarez O."/>
            <person name="Ortiz P.A."/>
            <person name="Costa-Martins A.G."/>
            <person name="Teixeira M.M."/>
            <person name="Buck G.A."/>
        </authorList>
    </citation>
    <scope>NUCLEOTIDE SEQUENCE [LARGE SCALE GENOMIC DNA]</scope>
    <source>
        <strain evidence="3 4">AM80</strain>
    </source>
</reference>
<dbReference type="OMA" id="NENTRCC"/>
<evidence type="ECO:0000256" key="1">
    <source>
        <dbReference type="SAM" id="MobiDB-lite"/>
    </source>
</evidence>
<sequence length="403" mass="44683">MFSQRARVSDNEPPSPVTNDIPDGWELVPTPEDSCSILSRNVNPCNALITKLQSYEEQEPHMRDTEMTVNEAIKQEDITRHIISFPKLSTRWQESYSASSFDSDESSLNCDILLRDRTRSSATAAEEILGQQFEDSDLLPLPSSTRPSSAAFKRNLFSPKHDADTSIHDQLSHACSFIICFLSNGTYSFICLCTSTLRKYWAAFCNMMTLSNATYCCVFAATTVLVVEFGALVTLRSSNENTRCCLPRVAFRASQLVCVLMSVVGPLLRLGEKLLGALFHYPATTPCPQSGEERLEKTGKGDRETREGKAQVHEAQCLTLLKTILSSLLKFVLLTNEGEGTTVKRETPADDEDTTINETNEPTAHREGDIRSSSGEERIRIILLLLIGVGGGVMSQYVLVWCS</sequence>
<comment type="caution">
    <text evidence="3">The sequence shown here is derived from an EMBL/GenBank/DDBJ whole genome shotgun (WGS) entry which is preliminary data.</text>
</comment>
<name>A0A3R7KHN6_TRYRA</name>
<evidence type="ECO:0000313" key="3">
    <source>
        <dbReference type="EMBL" id="RNF06683.1"/>
    </source>
</evidence>
<keyword evidence="2" id="KW-0472">Membrane</keyword>
<dbReference type="OrthoDB" id="246476at2759"/>
<protein>
    <submittedName>
        <fullName evidence="3">Uncharacterized protein</fullName>
    </submittedName>
</protein>
<feature type="region of interest" description="Disordered" evidence="1">
    <location>
        <begin position="1"/>
        <end position="25"/>
    </location>
</feature>
<accession>A0A3R7KHN6</accession>
<dbReference type="AlphaFoldDB" id="A0A3R7KHN6"/>
<feature type="compositionally biased region" description="Basic and acidic residues" evidence="1">
    <location>
        <begin position="291"/>
        <end position="308"/>
    </location>
</feature>
<keyword evidence="4" id="KW-1185">Reference proteome</keyword>
<evidence type="ECO:0000256" key="2">
    <source>
        <dbReference type="SAM" id="Phobius"/>
    </source>
</evidence>
<evidence type="ECO:0000313" key="4">
    <source>
        <dbReference type="Proteomes" id="UP000283634"/>
    </source>
</evidence>
<feature type="transmembrane region" description="Helical" evidence="2">
    <location>
        <begin position="209"/>
        <end position="229"/>
    </location>
</feature>
<keyword evidence="2" id="KW-0812">Transmembrane</keyword>
<feature type="compositionally biased region" description="Basic and acidic residues" evidence="1">
    <location>
        <begin position="363"/>
        <end position="372"/>
    </location>
</feature>
<feature type="region of interest" description="Disordered" evidence="1">
    <location>
        <begin position="289"/>
        <end position="308"/>
    </location>
</feature>
<dbReference type="VEuPathDB" id="TriTrypDB:TRSC58_06216"/>
<feature type="transmembrane region" description="Helical" evidence="2">
    <location>
        <begin position="381"/>
        <end position="400"/>
    </location>
</feature>
<organism evidence="3 4">
    <name type="scientific">Trypanosoma rangeli</name>
    <dbReference type="NCBI Taxonomy" id="5698"/>
    <lineage>
        <taxon>Eukaryota</taxon>
        <taxon>Discoba</taxon>
        <taxon>Euglenozoa</taxon>
        <taxon>Kinetoplastea</taxon>
        <taxon>Metakinetoplastina</taxon>
        <taxon>Trypanosomatida</taxon>
        <taxon>Trypanosomatidae</taxon>
        <taxon>Trypanosoma</taxon>
        <taxon>Herpetosoma</taxon>
    </lineage>
</organism>
<dbReference type="RefSeq" id="XP_029239396.1">
    <property type="nucleotide sequence ID" value="XM_029380585.1"/>
</dbReference>